<dbReference type="PANTHER" id="PTHR35565:SF1">
    <property type="entry name" value="TYPE VI SECRETION SYSTEM CONTRACTILE SHEATH LARGE SUBUNIT"/>
    <property type="match status" value="1"/>
</dbReference>
<dbReference type="AlphaFoldDB" id="A0A7D5ZXH6"/>
<keyword evidence="1" id="KW-0175">Coiled coil</keyword>
<proteinExistence type="predicted"/>
<dbReference type="Proteomes" id="UP000510934">
    <property type="component" value="Chromosome"/>
</dbReference>
<evidence type="ECO:0000259" key="3">
    <source>
        <dbReference type="Pfam" id="PF05943"/>
    </source>
</evidence>
<dbReference type="InterPro" id="IPR044031">
    <property type="entry name" value="TssC1_N"/>
</dbReference>
<evidence type="ECO:0000256" key="1">
    <source>
        <dbReference type="SAM" id="Coils"/>
    </source>
</evidence>
<keyword evidence="2" id="KW-0472">Membrane</keyword>
<accession>A0A7D5ZXH6</accession>
<organism evidence="4 5">
    <name type="scientific">Pseudomonas putida</name>
    <name type="common">Arthrobacter siderocapsulatus</name>
    <dbReference type="NCBI Taxonomy" id="303"/>
    <lineage>
        <taxon>Bacteria</taxon>
        <taxon>Pseudomonadati</taxon>
        <taxon>Pseudomonadota</taxon>
        <taxon>Gammaproteobacteria</taxon>
        <taxon>Pseudomonadales</taxon>
        <taxon>Pseudomonadaceae</taxon>
        <taxon>Pseudomonas</taxon>
    </lineage>
</organism>
<sequence>MPKPSSTAITTDATADTLSNATLLDQIMAETKLVPAQEGYQIARQGVSAFITEILKSNDPDQLINKHRADQMIAEIDRMLGKQMDAILHQPEFQQLESSWRSLKLLVDRTDFRENIKLEVLHVSKEDLLDDFENAADITCSGIYKHVYTAGYGQFGGEPVAAMVGNYNFGPSSPDIKLLSYMASVGAMSHAPFLAAPAPEFFNLNSFEELPNLKEIKDLFAGPRHAKWRAFRESEDARHVALTGPRFMLRSAYHPQEQPIESFNYNEDIAGQHDNYLWGNSAFLLASCINDSFARYRWCPNIIGPQSGGAVEDLPVHLYESLPIGNLNAIARHYPWTQPKVPVVVALADAEGMALDLSLSVSAYQHQLRDLMPAEQLEHTRPAQPPEQERVPACYRLDAEQLSPQSRDFHHRNLVAMLLNKTLESLYPADAPSPELAAFRLGTSRRGPALSPAESHFQALTHEDYSPNGARLAQRLDVDKYRRFLAERDALERRIAALRNLALQASNDHDAWLATAESQHIDNPYSLAAALACYDRDERTSARGLEISLALLIHPMGQPTPGTEDHDRRFKRLEQWLDQHDSPLYTALAPFNPFKDKADSIGAMFGASDNVIEGLAGRFPAMADITDLTAQSVNTVVLKRLRGQTRWDASHGLRQQVLLAAREANAEKALGLLAARYRITEQAITENPFSQEVQRYLKSGMAQVEEMKALRISGSRTVSIELTTTARAKPNFLGLLTSGGGGGLNAGMLWFNILSLKTAYNSLQKSDAPEYTLGFASSVFGVIGAAAATLVSVRATQKAVMLRLSATAPGMAFGNGVIKFLSSNLFARLAGYPAIAFSLFSDLSKGMRQLDSGNSTAGGYTLAGGVTMATGSVVALEAGLAVAGVTSIVPFAGWAAAALVLVGIAIIAGGLYLHAKAHEHLHSPIELWAARSIFGNRINDGEIRIEIILDHEKKLPAFPSLHAEIKAWHDEHYGPKLLSAEQALSLGITKVDTRWNQNNHWSPPNWTAITHNEVGTFQPTVEFTVLLPGFRLGVSKWSGSLSSLHDDQRMDVFPIAPTGHIVGAGLVLHFENTLTNQNHVSLHLAYSANQGLDEDNETLSIFRLER</sequence>
<dbReference type="PANTHER" id="PTHR35565">
    <property type="entry name" value="CYTOPLASMIC PROTEIN-RELATED"/>
    <property type="match status" value="1"/>
</dbReference>
<feature type="transmembrane region" description="Helical" evidence="2">
    <location>
        <begin position="891"/>
        <end position="913"/>
    </location>
</feature>
<dbReference type="EMBL" id="CP059052">
    <property type="protein sequence ID" value="QLJ12258.1"/>
    <property type="molecule type" value="Genomic_DNA"/>
</dbReference>
<dbReference type="RefSeq" id="WP_180688297.1">
    <property type="nucleotide sequence ID" value="NZ_CP059052.1"/>
</dbReference>
<name>A0A7D5ZXH6_PSEPU</name>
<feature type="transmembrane region" description="Helical" evidence="2">
    <location>
        <begin position="862"/>
        <end position="885"/>
    </location>
</feature>
<dbReference type="InterPro" id="IPR048126">
    <property type="entry name" value="Toxin_VasX"/>
</dbReference>
<feature type="coiled-coil region" evidence="1">
    <location>
        <begin position="481"/>
        <end position="508"/>
    </location>
</feature>
<keyword evidence="2" id="KW-0812">Transmembrane</keyword>
<feature type="transmembrane region" description="Helical" evidence="2">
    <location>
        <begin position="771"/>
        <end position="793"/>
    </location>
</feature>
<dbReference type="InterPro" id="IPR010269">
    <property type="entry name" value="T6SS_TssC-like"/>
</dbReference>
<dbReference type="Pfam" id="PF05943">
    <property type="entry name" value="VipB"/>
    <property type="match status" value="1"/>
</dbReference>
<dbReference type="NCBIfam" id="TIGR03355">
    <property type="entry name" value="VI_chp_2"/>
    <property type="match status" value="1"/>
</dbReference>
<evidence type="ECO:0000313" key="4">
    <source>
        <dbReference type="EMBL" id="QLJ12258.1"/>
    </source>
</evidence>
<feature type="domain" description="TssC1 N-terminal" evidence="3">
    <location>
        <begin position="70"/>
        <end position="321"/>
    </location>
</feature>
<keyword evidence="2" id="KW-1133">Transmembrane helix</keyword>
<gene>
    <name evidence="4" type="primary">tssC</name>
    <name evidence="4" type="ORF">H0H12_17505</name>
</gene>
<dbReference type="NCBIfam" id="NF041559">
    <property type="entry name" value="BTH_I2691_fam"/>
    <property type="match status" value="1"/>
</dbReference>
<evidence type="ECO:0000256" key="2">
    <source>
        <dbReference type="SAM" id="Phobius"/>
    </source>
</evidence>
<reference evidence="4 5" key="1">
    <citation type="journal article" date="2009" name="Mikrobiologiia">
        <title>[Phenanthren biodegradation and interaction of Pseudomonas putida BS3701 and Burkholderia sp.BS3702 in plant rhizosphere].</title>
        <authorList>
            <person name="Ovchinnikova A.A."/>
            <person name="Vetrova A.A."/>
            <person name="Filonov A.E."/>
            <person name="Boronin A.M."/>
        </authorList>
    </citation>
    <scope>NUCLEOTIDE SEQUENCE [LARGE SCALE GENOMIC DNA]</scope>
    <source>
        <strain evidence="4 5">BS3701</strain>
    </source>
</reference>
<protein>
    <submittedName>
        <fullName evidence="4">Type VI secretion system contractile sheath large subunit</fullName>
    </submittedName>
</protein>
<evidence type="ECO:0000313" key="5">
    <source>
        <dbReference type="Proteomes" id="UP000510934"/>
    </source>
</evidence>